<dbReference type="GO" id="GO:0015031">
    <property type="term" value="P:protein transport"/>
    <property type="evidence" value="ECO:0007669"/>
    <property type="project" value="UniProtKB-KW"/>
</dbReference>
<dbReference type="PRINTS" id="PR01900">
    <property type="entry name" value="YIDCPROTEIN"/>
</dbReference>
<dbReference type="GO" id="GO:0005886">
    <property type="term" value="C:plasma membrane"/>
    <property type="evidence" value="ECO:0007669"/>
    <property type="project" value="UniProtKB-SubCell"/>
</dbReference>
<dbReference type="RefSeq" id="WP_036943243.1">
    <property type="nucleotide sequence ID" value="NZ_JQKC01000021.1"/>
</dbReference>
<gene>
    <name evidence="12" type="ORF">Bccel_5013</name>
</gene>
<dbReference type="OrthoDB" id="9780552at2"/>
<dbReference type="CDD" id="cd20070">
    <property type="entry name" value="5TM_YidC_Alb3"/>
    <property type="match status" value="1"/>
</dbReference>
<feature type="transmembrane region" description="Helical" evidence="10">
    <location>
        <begin position="249"/>
        <end position="265"/>
    </location>
</feature>
<dbReference type="eggNOG" id="COG0706">
    <property type="taxonomic scope" value="Bacteria"/>
</dbReference>
<dbReference type="PATRIC" id="fig|398512.5.peg.5252"/>
<proteinExistence type="inferred from homology"/>
<keyword evidence="5" id="KW-0653">Protein transport</keyword>
<evidence type="ECO:0000256" key="4">
    <source>
        <dbReference type="ARBA" id="ARBA00022692"/>
    </source>
</evidence>
<keyword evidence="3" id="KW-1003">Cell membrane</keyword>
<comment type="subcellular location">
    <subcellularLocation>
        <location evidence="1">Cell membrane</location>
        <topology evidence="1">Multi-pass membrane protein</topology>
    </subcellularLocation>
    <subcellularLocation>
        <location evidence="9">Membrane</location>
        <topology evidence="9">Multi-pass membrane protein</topology>
    </subcellularLocation>
</comment>
<name>A0A0L6JV67_9FIRM</name>
<reference evidence="13" key="1">
    <citation type="submission" date="2015-07" db="EMBL/GenBank/DDBJ databases">
        <title>Near-Complete Genome Sequence of the Cellulolytic Bacterium Bacteroides (Pseudobacteroides) cellulosolvens ATCC 35603.</title>
        <authorList>
            <person name="Dassa B."/>
            <person name="Utturkar S.M."/>
            <person name="Klingeman D.M."/>
            <person name="Hurt R.A."/>
            <person name="Keller M."/>
            <person name="Xu J."/>
            <person name="Reddy Y.H.K."/>
            <person name="Borovok I."/>
            <person name="Grinberg I.R."/>
            <person name="Lamed R."/>
            <person name="Zhivin O."/>
            <person name="Bayer E.A."/>
            <person name="Brown S.D."/>
        </authorList>
    </citation>
    <scope>NUCLEOTIDE SEQUENCE [LARGE SCALE GENOMIC DNA]</scope>
    <source>
        <strain evidence="13">DSM 2933</strain>
    </source>
</reference>
<evidence type="ECO:0000256" key="7">
    <source>
        <dbReference type="ARBA" id="ARBA00023136"/>
    </source>
</evidence>
<evidence type="ECO:0000256" key="9">
    <source>
        <dbReference type="RuleBase" id="RU003945"/>
    </source>
</evidence>
<dbReference type="PANTHER" id="PTHR12428:SF65">
    <property type="entry name" value="CYTOCHROME C OXIDASE ASSEMBLY PROTEIN COX18, MITOCHONDRIAL"/>
    <property type="match status" value="1"/>
</dbReference>
<keyword evidence="8" id="KW-0143">Chaperone</keyword>
<comment type="similarity">
    <text evidence="9">Belongs to the OXA1/ALB3/YidC family.</text>
</comment>
<feature type="transmembrane region" description="Helical" evidence="10">
    <location>
        <begin position="25"/>
        <end position="45"/>
    </location>
</feature>
<keyword evidence="6 10" id="KW-1133">Transmembrane helix</keyword>
<evidence type="ECO:0000256" key="10">
    <source>
        <dbReference type="SAM" id="Phobius"/>
    </source>
</evidence>
<evidence type="ECO:0000256" key="2">
    <source>
        <dbReference type="ARBA" id="ARBA00022448"/>
    </source>
</evidence>
<protein>
    <submittedName>
        <fullName evidence="12">Membrane protein insertase, YidC/Oxa1 family</fullName>
    </submittedName>
</protein>
<evidence type="ECO:0000256" key="6">
    <source>
        <dbReference type="ARBA" id="ARBA00022989"/>
    </source>
</evidence>
<dbReference type="STRING" id="398512.Bccel_5013"/>
<dbReference type="NCBIfam" id="TIGR03592">
    <property type="entry name" value="yidC_oxa1_cterm"/>
    <property type="match status" value="1"/>
</dbReference>
<sequence length="278" mass="31631">MLDFIAKPFGDILYFIYNNLAFKSYGIAIIIFTIFVKIILLPLMIKQYNNMAKMQELGPKLKEIQTKYKNDKEKLQQESMKLYQENNYNPMGGCLPLLIQMPILLALWQVIQKPLRYMIDIGPDTIDKLANVLKLPNKGYVEIDIIKNFDINKVGDIITTNIANVIEGMENGFRFLGVNLGTVPSADYKTNFLLLLIPILAAATTYISSKLSMVTSTTPMDNPMQKSMLFMGPLMTLFFSFSFPAGMGLYWIVGGIFQIFQQLFINKLMAKKKEVQNA</sequence>
<dbReference type="Pfam" id="PF02096">
    <property type="entry name" value="60KD_IMP"/>
    <property type="match status" value="1"/>
</dbReference>
<dbReference type="EMBL" id="LGTC01000001">
    <property type="protein sequence ID" value="KNY29736.1"/>
    <property type="molecule type" value="Genomic_DNA"/>
</dbReference>
<dbReference type="GO" id="GO:0032977">
    <property type="term" value="F:membrane insertase activity"/>
    <property type="evidence" value="ECO:0007669"/>
    <property type="project" value="InterPro"/>
</dbReference>
<feature type="domain" description="Membrane insertase YidC/Oxa/ALB C-terminal" evidence="11">
    <location>
        <begin position="25"/>
        <end position="267"/>
    </location>
</feature>
<dbReference type="AlphaFoldDB" id="A0A0L6JV67"/>
<comment type="caution">
    <text evidence="12">The sequence shown here is derived from an EMBL/GenBank/DDBJ whole genome shotgun (WGS) entry which is preliminary data.</text>
</comment>
<dbReference type="InterPro" id="IPR028055">
    <property type="entry name" value="YidC/Oxa/ALB_C"/>
</dbReference>
<accession>A0A0L6JV67</accession>
<keyword evidence="4 9" id="KW-0812">Transmembrane</keyword>
<keyword evidence="13" id="KW-1185">Reference proteome</keyword>
<dbReference type="GO" id="GO:0051205">
    <property type="term" value="P:protein insertion into membrane"/>
    <property type="evidence" value="ECO:0007669"/>
    <property type="project" value="TreeGrafter"/>
</dbReference>
<keyword evidence="7 10" id="KW-0472">Membrane</keyword>
<evidence type="ECO:0000259" key="11">
    <source>
        <dbReference type="Pfam" id="PF02096"/>
    </source>
</evidence>
<feature type="transmembrane region" description="Helical" evidence="10">
    <location>
        <begin position="190"/>
        <end position="207"/>
    </location>
</feature>
<feature type="transmembrane region" description="Helical" evidence="10">
    <location>
        <begin position="90"/>
        <end position="111"/>
    </location>
</feature>
<evidence type="ECO:0000256" key="8">
    <source>
        <dbReference type="ARBA" id="ARBA00023186"/>
    </source>
</evidence>
<dbReference type="InterPro" id="IPR001708">
    <property type="entry name" value="YidC/ALB3/OXA1/COX18"/>
</dbReference>
<evidence type="ECO:0000256" key="3">
    <source>
        <dbReference type="ARBA" id="ARBA00022475"/>
    </source>
</evidence>
<dbReference type="InterPro" id="IPR047196">
    <property type="entry name" value="YidC_ALB_C"/>
</dbReference>
<organism evidence="12 13">
    <name type="scientific">Pseudobacteroides cellulosolvens ATCC 35603 = DSM 2933</name>
    <dbReference type="NCBI Taxonomy" id="398512"/>
    <lineage>
        <taxon>Bacteria</taxon>
        <taxon>Bacillati</taxon>
        <taxon>Bacillota</taxon>
        <taxon>Clostridia</taxon>
        <taxon>Eubacteriales</taxon>
        <taxon>Oscillospiraceae</taxon>
        <taxon>Pseudobacteroides</taxon>
    </lineage>
</organism>
<evidence type="ECO:0000256" key="5">
    <source>
        <dbReference type="ARBA" id="ARBA00022927"/>
    </source>
</evidence>
<evidence type="ECO:0000313" key="13">
    <source>
        <dbReference type="Proteomes" id="UP000036923"/>
    </source>
</evidence>
<evidence type="ECO:0000256" key="1">
    <source>
        <dbReference type="ARBA" id="ARBA00004651"/>
    </source>
</evidence>
<keyword evidence="2" id="KW-0813">Transport</keyword>
<dbReference type="Proteomes" id="UP000036923">
    <property type="component" value="Unassembled WGS sequence"/>
</dbReference>
<evidence type="ECO:0000313" key="12">
    <source>
        <dbReference type="EMBL" id="KNY29736.1"/>
    </source>
</evidence>
<dbReference type="PANTHER" id="PTHR12428">
    <property type="entry name" value="OXA1"/>
    <property type="match status" value="1"/>
</dbReference>